<keyword evidence="1" id="KW-0472">Membrane</keyword>
<dbReference type="EMBL" id="CP005934">
    <property type="protein sequence ID" value="AGN26192.1"/>
    <property type="molecule type" value="Genomic_DNA"/>
</dbReference>
<proteinExistence type="predicted"/>
<feature type="transmembrane region" description="Helical" evidence="1">
    <location>
        <begin position="6"/>
        <end position="39"/>
    </location>
</feature>
<dbReference type="GeneID" id="95973597"/>
<evidence type="ECO:0000256" key="1">
    <source>
        <dbReference type="SAM" id="Phobius"/>
    </source>
</evidence>
<dbReference type="AlphaFoldDB" id="R9T5I0"/>
<evidence type="ECO:0000313" key="3">
    <source>
        <dbReference type="Proteomes" id="UP000014070"/>
    </source>
</evidence>
<dbReference type="InParanoid" id="R9T5I0"/>
<protein>
    <recommendedName>
        <fullName evidence="4">DUF3096 domain-containing protein</fullName>
    </recommendedName>
</protein>
<name>R9T5I0_METII</name>
<evidence type="ECO:0008006" key="4">
    <source>
        <dbReference type="Google" id="ProtNLM"/>
    </source>
</evidence>
<keyword evidence="3" id="KW-1185">Reference proteome</keyword>
<reference evidence="2 3" key="1">
    <citation type="journal article" date="2013" name="Genome Announc.">
        <title>Genome sequence of 'Candidatus Methanomassiliicoccus intestinalis' Issoire-Mx1, a third thermoplasmatales-related methanogenic archaeon from human feces.</title>
        <authorList>
            <person name="Borrel G."/>
            <person name="Harris H.M."/>
            <person name="Parisot N."/>
            <person name="Gaci N."/>
            <person name="Tottey W."/>
            <person name="Mihajlovski A."/>
            <person name="Deane J."/>
            <person name="Gribaldo S."/>
            <person name="Bardot O."/>
            <person name="Peyretaillade E."/>
            <person name="Peyret P."/>
            <person name="O'Toole P.W."/>
            <person name="Brugere J.F."/>
        </authorList>
    </citation>
    <scope>NUCLEOTIDE SEQUENCE [LARGE SCALE GENOMIC DNA]</scope>
    <source>
        <strain evidence="2 3">Issoire-Mx1</strain>
    </source>
</reference>
<dbReference type="InterPro" id="IPR021446">
    <property type="entry name" value="DUF3096"/>
</dbReference>
<accession>R9T5I0</accession>
<dbReference type="HOGENOM" id="CLU_3075132_0_0_2"/>
<dbReference type="Proteomes" id="UP000014070">
    <property type="component" value="Chromosome"/>
</dbReference>
<keyword evidence="1" id="KW-1133">Transmembrane helix</keyword>
<keyword evidence="1" id="KW-0812">Transmembrane</keyword>
<sequence>MNSSLWLAIIAIIFGILVIVFRDLLNWIVGIFLIVWGLWTFYEKYVSKKEDE</sequence>
<dbReference type="Pfam" id="PF11295">
    <property type="entry name" value="DUF3096"/>
    <property type="match status" value="1"/>
</dbReference>
<organism evidence="2 3">
    <name type="scientific">Methanomassiliicoccus intestinalis (strain Issoire-Mx1)</name>
    <dbReference type="NCBI Taxonomy" id="1295009"/>
    <lineage>
        <taxon>Archaea</taxon>
        <taxon>Methanobacteriati</taxon>
        <taxon>Thermoplasmatota</taxon>
        <taxon>Thermoplasmata</taxon>
        <taxon>Methanomassiliicoccales</taxon>
        <taxon>Methanomassiliicoccaceae</taxon>
        <taxon>Methanomassiliicoccus</taxon>
    </lineage>
</organism>
<dbReference type="RefSeq" id="WP_020448717.1">
    <property type="nucleotide sequence ID" value="NC_021353.1"/>
</dbReference>
<dbReference type="KEGG" id="mer:MMINT_08300"/>
<gene>
    <name evidence="2" type="ORF">MMINT_08300</name>
</gene>
<evidence type="ECO:0000313" key="2">
    <source>
        <dbReference type="EMBL" id="AGN26192.1"/>
    </source>
</evidence>